<dbReference type="GO" id="GO:0046872">
    <property type="term" value="F:metal ion binding"/>
    <property type="evidence" value="ECO:0007669"/>
    <property type="project" value="UniProtKB-KW"/>
</dbReference>
<organism evidence="3 4">
    <name type="scientific">Methylobacterium soli</name>
    <dbReference type="NCBI Taxonomy" id="553447"/>
    <lineage>
        <taxon>Bacteria</taxon>
        <taxon>Pseudomonadati</taxon>
        <taxon>Pseudomonadota</taxon>
        <taxon>Alphaproteobacteria</taxon>
        <taxon>Hyphomicrobiales</taxon>
        <taxon>Methylobacteriaceae</taxon>
        <taxon>Methylobacterium</taxon>
    </lineage>
</organism>
<accession>A0A6L3T250</accession>
<dbReference type="AlphaFoldDB" id="A0A6L3T250"/>
<evidence type="ECO:0000313" key="3">
    <source>
        <dbReference type="EMBL" id="KAB1078947.1"/>
    </source>
</evidence>
<sequence>MKYRYDHIHLRSSDAVAAAQFYVDIFDAREIRRDGSPVVSRVTISLGGVTIFIEQAPDGTTPPSVPPHLGIEHIGLAVDDIEAAYAHVRRHQVEITSGINDVNPNLRTIFIKGPDGVTIELLQRSASI</sequence>
<proteinExistence type="predicted"/>
<dbReference type="Pfam" id="PF00903">
    <property type="entry name" value="Glyoxalase"/>
    <property type="match status" value="1"/>
</dbReference>
<dbReference type="Gene3D" id="3.10.180.10">
    <property type="entry name" value="2,3-Dihydroxybiphenyl 1,2-Dioxygenase, domain 1"/>
    <property type="match status" value="1"/>
</dbReference>
<comment type="caution">
    <text evidence="3">The sequence shown here is derived from an EMBL/GenBank/DDBJ whole genome shotgun (WGS) entry which is preliminary data.</text>
</comment>
<keyword evidence="1" id="KW-0479">Metal-binding</keyword>
<reference evidence="3 4" key="1">
    <citation type="submission" date="2019-09" db="EMBL/GenBank/DDBJ databases">
        <title>YIM 48816 draft genome.</title>
        <authorList>
            <person name="Jiang L."/>
        </authorList>
    </citation>
    <scope>NUCLEOTIDE SEQUENCE [LARGE SCALE GENOMIC DNA]</scope>
    <source>
        <strain evidence="3 4">YIM 48816</strain>
    </source>
</reference>
<evidence type="ECO:0000313" key="4">
    <source>
        <dbReference type="Proteomes" id="UP000474159"/>
    </source>
</evidence>
<gene>
    <name evidence="3" type="ORF">F6X53_13180</name>
</gene>
<dbReference type="PROSITE" id="PS51819">
    <property type="entry name" value="VOC"/>
    <property type="match status" value="1"/>
</dbReference>
<dbReference type="GO" id="GO:0004493">
    <property type="term" value="F:methylmalonyl-CoA epimerase activity"/>
    <property type="evidence" value="ECO:0007669"/>
    <property type="project" value="TreeGrafter"/>
</dbReference>
<dbReference type="Proteomes" id="UP000474159">
    <property type="component" value="Unassembled WGS sequence"/>
</dbReference>
<dbReference type="InterPro" id="IPR004360">
    <property type="entry name" value="Glyas_Fos-R_dOase_dom"/>
</dbReference>
<evidence type="ECO:0000259" key="2">
    <source>
        <dbReference type="PROSITE" id="PS51819"/>
    </source>
</evidence>
<dbReference type="InterPro" id="IPR029068">
    <property type="entry name" value="Glyas_Bleomycin-R_OHBP_Dase"/>
</dbReference>
<protein>
    <submittedName>
        <fullName evidence="3">VOC family protein</fullName>
    </submittedName>
</protein>
<dbReference type="OrthoDB" id="9799428at2"/>
<feature type="domain" description="VOC" evidence="2">
    <location>
        <begin position="4"/>
        <end position="124"/>
    </location>
</feature>
<dbReference type="PANTHER" id="PTHR43048">
    <property type="entry name" value="METHYLMALONYL-COA EPIMERASE"/>
    <property type="match status" value="1"/>
</dbReference>
<name>A0A6L3T250_9HYPH</name>
<dbReference type="CDD" id="cd06587">
    <property type="entry name" value="VOC"/>
    <property type="match status" value="1"/>
</dbReference>
<dbReference type="RefSeq" id="WP_151000480.1">
    <property type="nucleotide sequence ID" value="NZ_BPQY01000371.1"/>
</dbReference>
<dbReference type="InterPro" id="IPR051785">
    <property type="entry name" value="MMCE/EMCE_epimerase"/>
</dbReference>
<dbReference type="InterPro" id="IPR037523">
    <property type="entry name" value="VOC_core"/>
</dbReference>
<evidence type="ECO:0000256" key="1">
    <source>
        <dbReference type="ARBA" id="ARBA00022723"/>
    </source>
</evidence>
<dbReference type="GO" id="GO:0046491">
    <property type="term" value="P:L-methylmalonyl-CoA metabolic process"/>
    <property type="evidence" value="ECO:0007669"/>
    <property type="project" value="TreeGrafter"/>
</dbReference>
<dbReference type="EMBL" id="VZZK01000011">
    <property type="protein sequence ID" value="KAB1078947.1"/>
    <property type="molecule type" value="Genomic_DNA"/>
</dbReference>
<dbReference type="SUPFAM" id="SSF54593">
    <property type="entry name" value="Glyoxalase/Bleomycin resistance protein/Dihydroxybiphenyl dioxygenase"/>
    <property type="match status" value="1"/>
</dbReference>
<keyword evidence="4" id="KW-1185">Reference proteome</keyword>
<dbReference type="PANTHER" id="PTHR43048:SF5">
    <property type="entry name" value="BLR5325 PROTEIN"/>
    <property type="match status" value="1"/>
</dbReference>